<evidence type="ECO:0000313" key="2">
    <source>
        <dbReference type="Proteomes" id="UP000053091"/>
    </source>
</evidence>
<proteinExistence type="predicted"/>
<keyword evidence="2" id="KW-1185">Reference proteome</keyword>
<dbReference type="STRING" id="1678841.TBC1_112260"/>
<dbReference type="EMBL" id="DF968182">
    <property type="protein sequence ID" value="GAP44099.1"/>
    <property type="molecule type" value="Genomic_DNA"/>
</dbReference>
<name>A0A0S7C521_9BACT</name>
<gene>
    <name evidence="1" type="ORF">TBC1_112260</name>
</gene>
<organism evidence="1">
    <name type="scientific">Lentimicrobium saccharophilum</name>
    <dbReference type="NCBI Taxonomy" id="1678841"/>
    <lineage>
        <taxon>Bacteria</taxon>
        <taxon>Pseudomonadati</taxon>
        <taxon>Bacteroidota</taxon>
        <taxon>Bacteroidia</taxon>
        <taxon>Bacteroidales</taxon>
        <taxon>Lentimicrobiaceae</taxon>
        <taxon>Lentimicrobium</taxon>
    </lineage>
</organism>
<protein>
    <submittedName>
        <fullName evidence="1">Uncharacterized protein</fullName>
    </submittedName>
</protein>
<accession>A0A0S7C521</accession>
<reference evidence="1" key="1">
    <citation type="journal article" date="2015" name="Genome Announc.">
        <title>Draft Genome Sequence of Bacteroidales Strain TBC1, a Novel Isolate from a Methanogenic Wastewater Treatment System.</title>
        <authorList>
            <person name="Tourlousse D.M."/>
            <person name="Matsuura N."/>
            <person name="Sun L."/>
            <person name="Toyonaga M."/>
            <person name="Kuroda K."/>
            <person name="Ohashi A."/>
            <person name="Cruz R."/>
            <person name="Yamaguchi T."/>
            <person name="Sekiguchi Y."/>
        </authorList>
    </citation>
    <scope>NUCLEOTIDE SEQUENCE [LARGE SCALE GENOMIC DNA]</scope>
    <source>
        <strain evidence="1">TBC1</strain>
    </source>
</reference>
<evidence type="ECO:0000313" key="1">
    <source>
        <dbReference type="EMBL" id="GAP44099.1"/>
    </source>
</evidence>
<sequence>MCSTVPDVVLFNNLVKVREVFFTTIDTTCPGYFAGNRTQ</sequence>
<dbReference type="Proteomes" id="UP000053091">
    <property type="component" value="Unassembled WGS sequence"/>
</dbReference>
<dbReference type="AlphaFoldDB" id="A0A0S7C521"/>